<proteinExistence type="predicted"/>
<sequence>MGGCCCKTKRIDSFWFPSSVTISDLTGDTVDGLPGESNQETNVTSTGAQTESRISATQLLCQTCLYWLIRYCIQNSDLILQSLFPTIHDQVDGQVVE</sequence>
<evidence type="ECO:0000313" key="1">
    <source>
        <dbReference type="EMBL" id="QIJ58758.1"/>
    </source>
</evidence>
<protein>
    <submittedName>
        <fullName evidence="1">U exon</fullName>
    </submittedName>
</protein>
<dbReference type="EMBL" id="MN687905">
    <property type="protein sequence ID" value="QIJ58758.1"/>
    <property type="molecule type" value="Genomic_DNA"/>
</dbReference>
<organism evidence="1 2">
    <name type="scientific">psittacine adenovirus 6</name>
    <dbReference type="NCBI Taxonomy" id="3071234"/>
    <lineage>
        <taxon>Viruses</taxon>
        <taxon>Varidnaviria</taxon>
        <taxon>Bamfordvirae</taxon>
        <taxon>Preplasmiviricota</taxon>
        <taxon>Polisuviricotina</taxon>
        <taxon>Pharingeaviricetes</taxon>
        <taxon>Rowavirales</taxon>
        <taxon>Adenoviridae</taxon>
        <taxon>Siadenovirus</taxon>
        <taxon>Siadenovirus viridis</taxon>
        <taxon>Psittacine siadenovirus D</taxon>
    </lineage>
</organism>
<dbReference type="Proteomes" id="UP000830392">
    <property type="component" value="Segment"/>
</dbReference>
<evidence type="ECO:0000313" key="2">
    <source>
        <dbReference type="Proteomes" id="UP000830392"/>
    </source>
</evidence>
<reference evidence="1 2" key="1">
    <citation type="submission" date="2019-11" db="EMBL/GenBank/DDBJ databases">
        <title>Complete Genome Sequence of a Novel Siadenovirus from a Budgerigar (Melopsittacus undulatus).</title>
        <authorList>
            <person name="Phalen D.N."/>
            <person name="Willet C."/>
            <person name="Hyndman T."/>
            <person name="Shilton C."/>
        </authorList>
    </citation>
    <scope>NUCLEOTIDE SEQUENCE [LARGE SCALE GENOMIC DNA]</scope>
    <source>
        <strain evidence="1">BrdKdnyDNA</strain>
    </source>
</reference>
<accession>A0AAE6X406</accession>
<name>A0AAE6X406_9ADEN</name>